<dbReference type="Pfam" id="PF25539">
    <property type="entry name" value="Bestrophin_2"/>
    <property type="match status" value="1"/>
</dbReference>
<keyword evidence="11" id="KW-1185">Reference proteome</keyword>
<dbReference type="GO" id="GO:0005254">
    <property type="term" value="F:chloride channel activity"/>
    <property type="evidence" value="ECO:0007669"/>
    <property type="project" value="InterPro"/>
</dbReference>
<dbReference type="AlphaFoldDB" id="A0A7Z9BMA8"/>
<keyword evidence="2" id="KW-0813">Transport</keyword>
<comment type="caution">
    <text evidence="10">The sequence shown here is derived from an EMBL/GenBank/DDBJ whole genome shotgun (WGS) entry which is preliminary data.</text>
</comment>
<evidence type="ECO:0000256" key="1">
    <source>
        <dbReference type="ARBA" id="ARBA00004651"/>
    </source>
</evidence>
<evidence type="ECO:0000256" key="9">
    <source>
        <dbReference type="SAM" id="Phobius"/>
    </source>
</evidence>
<keyword evidence="6" id="KW-0406">Ion transport</keyword>
<keyword evidence="7 9" id="KW-0472">Membrane</keyword>
<sequence length="312" mass="36246">MIKLIKNSTWLDLAIDLKNSVILAIWRRVIGTMIFALLITIAYHQGYAVNQPILSTLIPGIVLGLLLVFRTNTAYDRFWEGCKLWYDLINAGRILCRNIWTIVPTNNAEDLGKKIAHIRLVGILIIAIKLHLRDESIDDNIAVLMSPEDYLELQKANNVPLRIINWFAEYFRQLYYDQKVIPYRFFIELNRSLDQIIMLLSGCERILNTPLPRPYSIHLKHLLLLYCFALPFQFVKELDWFTIPVVGIISFALLGIEDIGVEIENPFGYDRNDLPLDQFCQKLQAEIETEWVDLNIFTHKNSEIRESNGQLI</sequence>
<feature type="transmembrane region" description="Helical" evidence="9">
    <location>
        <begin position="21"/>
        <end position="43"/>
    </location>
</feature>
<evidence type="ECO:0000313" key="10">
    <source>
        <dbReference type="EMBL" id="VXD17792.1"/>
    </source>
</evidence>
<dbReference type="PANTHER" id="PTHR33281">
    <property type="entry name" value="UPF0187 PROTEIN YNEE"/>
    <property type="match status" value="1"/>
</dbReference>
<dbReference type="OrthoDB" id="445589at2"/>
<keyword evidence="5 9" id="KW-1133">Transmembrane helix</keyword>
<protein>
    <submittedName>
        <fullName evidence="10">Uncharacterized protein</fullName>
    </submittedName>
</protein>
<accession>A0A7Z9BMA8</accession>
<dbReference type="InterPro" id="IPR044669">
    <property type="entry name" value="YneE/VCCN1/2-like"/>
</dbReference>
<proteinExistence type="inferred from homology"/>
<evidence type="ECO:0000313" key="11">
    <source>
        <dbReference type="Proteomes" id="UP000182190"/>
    </source>
</evidence>
<dbReference type="Proteomes" id="UP000182190">
    <property type="component" value="Unassembled WGS sequence"/>
</dbReference>
<keyword evidence="4 9" id="KW-0812">Transmembrane</keyword>
<evidence type="ECO:0000256" key="5">
    <source>
        <dbReference type="ARBA" id="ARBA00022989"/>
    </source>
</evidence>
<dbReference type="EMBL" id="CZCS02000176">
    <property type="protein sequence ID" value="VXD17792.1"/>
    <property type="molecule type" value="Genomic_DNA"/>
</dbReference>
<dbReference type="GO" id="GO:0005886">
    <property type="term" value="C:plasma membrane"/>
    <property type="evidence" value="ECO:0007669"/>
    <property type="project" value="UniProtKB-SubCell"/>
</dbReference>
<evidence type="ECO:0000256" key="7">
    <source>
        <dbReference type="ARBA" id="ARBA00023136"/>
    </source>
</evidence>
<gene>
    <name evidence="10" type="ORF">PL9631_370020</name>
</gene>
<dbReference type="PANTHER" id="PTHR33281:SF19">
    <property type="entry name" value="VOLTAGE-DEPENDENT ANION CHANNEL-FORMING PROTEIN YNEE"/>
    <property type="match status" value="1"/>
</dbReference>
<evidence type="ECO:0000256" key="3">
    <source>
        <dbReference type="ARBA" id="ARBA00022475"/>
    </source>
</evidence>
<feature type="transmembrane region" description="Helical" evidence="9">
    <location>
        <begin position="49"/>
        <end position="69"/>
    </location>
</feature>
<dbReference type="RefSeq" id="WP_083617465.1">
    <property type="nucleotide sequence ID" value="NZ_LR735001.1"/>
</dbReference>
<reference evidence="10" key="1">
    <citation type="submission" date="2019-10" db="EMBL/GenBank/DDBJ databases">
        <authorList>
            <consortium name="Genoscope - CEA"/>
            <person name="William W."/>
        </authorList>
    </citation>
    <scope>NUCLEOTIDE SEQUENCE [LARGE SCALE GENOMIC DNA]</scope>
    <source>
        <strain evidence="10">BBR_PRJEB10994</strain>
    </source>
</reference>
<evidence type="ECO:0000256" key="6">
    <source>
        <dbReference type="ARBA" id="ARBA00023065"/>
    </source>
</evidence>
<name>A0A7Z9BMA8_9CYAN</name>
<keyword evidence="3" id="KW-1003">Cell membrane</keyword>
<evidence type="ECO:0000256" key="2">
    <source>
        <dbReference type="ARBA" id="ARBA00022448"/>
    </source>
</evidence>
<evidence type="ECO:0000256" key="4">
    <source>
        <dbReference type="ARBA" id="ARBA00022692"/>
    </source>
</evidence>
<evidence type="ECO:0000256" key="8">
    <source>
        <dbReference type="ARBA" id="ARBA00034708"/>
    </source>
</evidence>
<organism evidence="10 11">
    <name type="scientific">Planktothrix paucivesiculata PCC 9631</name>
    <dbReference type="NCBI Taxonomy" id="671071"/>
    <lineage>
        <taxon>Bacteria</taxon>
        <taxon>Bacillati</taxon>
        <taxon>Cyanobacteriota</taxon>
        <taxon>Cyanophyceae</taxon>
        <taxon>Oscillatoriophycideae</taxon>
        <taxon>Oscillatoriales</taxon>
        <taxon>Microcoleaceae</taxon>
        <taxon>Planktothrix</taxon>
    </lineage>
</organism>
<comment type="similarity">
    <text evidence="8">Belongs to the anion channel-forming bestrophin (TC 1.A.46) family.</text>
</comment>
<comment type="subcellular location">
    <subcellularLocation>
        <location evidence="1">Cell membrane</location>
        <topology evidence="1">Multi-pass membrane protein</topology>
    </subcellularLocation>
</comment>